<gene>
    <name evidence="2" type="ORF">pdc_028</name>
</gene>
<protein>
    <recommendedName>
        <fullName evidence="4">Holin</fullName>
    </recommendedName>
</protein>
<dbReference type="Pfam" id="PF25612">
    <property type="entry name" value="DUF7940"/>
    <property type="match status" value="1"/>
</dbReference>
<feature type="transmembrane region" description="Helical" evidence="1">
    <location>
        <begin position="80"/>
        <end position="98"/>
    </location>
</feature>
<keyword evidence="1" id="KW-1133">Transmembrane helix</keyword>
<evidence type="ECO:0008006" key="4">
    <source>
        <dbReference type="Google" id="ProtNLM"/>
    </source>
</evidence>
<dbReference type="Proteomes" id="UP000828384">
    <property type="component" value="Segment"/>
</dbReference>
<keyword evidence="1" id="KW-0812">Transmembrane</keyword>
<evidence type="ECO:0000256" key="1">
    <source>
        <dbReference type="SAM" id="Phobius"/>
    </source>
</evidence>
<keyword evidence="1" id="KW-0472">Membrane</keyword>
<dbReference type="InterPro" id="IPR057700">
    <property type="entry name" value="DUF7940"/>
</dbReference>
<keyword evidence="3" id="KW-1185">Reference proteome</keyword>
<evidence type="ECO:0000313" key="3">
    <source>
        <dbReference type="Proteomes" id="UP000828384"/>
    </source>
</evidence>
<sequence>MIIATYVVLILVAVFIILMIRKYTSVEFVSHAKLLFKAWSVRLSALGVTLQLLTVQWSDSILHAWMSLPPDIKGYIPPDLLRYISIFLMCLAPIAQFIRQDKLHQQKQEIDDGTDNQSV</sequence>
<accession>A0AAE8YHJ2</accession>
<feature type="transmembrane region" description="Helical" evidence="1">
    <location>
        <begin position="6"/>
        <end position="24"/>
    </location>
</feature>
<reference evidence="2" key="1">
    <citation type="journal article" date="2022" name="Curr. Microbiol.">
        <title>Isolation, Characterization, and Comparative Genomic Analysis of vB_Pd_C23, a Novel Bacteriophage of Pantoea dispersa.</title>
        <authorList>
            <person name="Grami E."/>
            <person name="Laadouze I."/>
            <person name="Ben Tiba S."/>
            <person name="Hafiane A."/>
            <person name="Sealey K.S."/>
            <person name="Saidi N."/>
        </authorList>
    </citation>
    <scope>NUCLEOTIDE SEQUENCE</scope>
</reference>
<evidence type="ECO:0000313" key="2">
    <source>
        <dbReference type="EMBL" id="UGC97741.1"/>
    </source>
</evidence>
<organism evidence="2 3">
    <name type="scientific">Pantoea phage PdC23</name>
    <dbReference type="NCBI Taxonomy" id="2894356"/>
    <lineage>
        <taxon>Viruses</taxon>
        <taxon>Duplodnaviria</taxon>
        <taxon>Heunggongvirae</taxon>
        <taxon>Uroviricota</taxon>
        <taxon>Caudoviricetes</taxon>
        <taxon>Felixviridae</taxon>
        <taxon>Certevirus</taxon>
        <taxon>Certevirus C23</taxon>
    </lineage>
</organism>
<dbReference type="EMBL" id="OL396571">
    <property type="protein sequence ID" value="UGC97741.1"/>
    <property type="molecule type" value="Genomic_DNA"/>
</dbReference>
<proteinExistence type="predicted"/>
<name>A0AAE8YHJ2_9CAUD</name>